<dbReference type="AlphaFoldDB" id="I0INV9"/>
<gene>
    <name evidence="1" type="ordered locus">LFE_1275</name>
</gene>
<reference evidence="2" key="2">
    <citation type="submission" date="2012-03" db="EMBL/GenBank/DDBJ databases">
        <title>The complete genome sequence of the pioneer microbe on fresh volcanic deposit, Leptospirillum ferrooxidans strain C2-3.</title>
        <authorList>
            <person name="Fujimura R."/>
            <person name="Sato Y."/>
            <person name="Nishizawa T."/>
            <person name="Nanba K."/>
            <person name="Oshima K."/>
            <person name="Hattori M."/>
            <person name="Kamijo T."/>
            <person name="Ohta H."/>
        </authorList>
    </citation>
    <scope>NUCLEOTIDE SEQUENCE [LARGE SCALE GENOMIC DNA]</scope>
    <source>
        <strain evidence="2">C2-3</strain>
    </source>
</reference>
<dbReference type="STRING" id="1162668.LFE_1275"/>
<proteinExistence type="predicted"/>
<dbReference type="Pfam" id="PF12441">
    <property type="entry name" value="CopG_antitoxin"/>
    <property type="match status" value="1"/>
</dbReference>
<keyword evidence="2" id="KW-1185">Reference proteome</keyword>
<dbReference type="InterPro" id="IPR022148">
    <property type="entry name" value="CopG_antitoxin"/>
</dbReference>
<protein>
    <submittedName>
        <fullName evidence="1">Uncharacterized protein</fullName>
    </submittedName>
</protein>
<dbReference type="Proteomes" id="UP000007382">
    <property type="component" value="Chromosome"/>
</dbReference>
<evidence type="ECO:0000313" key="2">
    <source>
        <dbReference type="Proteomes" id="UP000007382"/>
    </source>
</evidence>
<dbReference type="eggNOG" id="COG5304">
    <property type="taxonomic scope" value="Bacteria"/>
</dbReference>
<dbReference type="PATRIC" id="fig|1162668.3.peg.1484"/>
<evidence type="ECO:0000313" key="1">
    <source>
        <dbReference type="EMBL" id="BAM06958.1"/>
    </source>
</evidence>
<organism evidence="1 2">
    <name type="scientific">Leptospirillum ferrooxidans (strain C2-3)</name>
    <dbReference type="NCBI Taxonomy" id="1162668"/>
    <lineage>
        <taxon>Bacteria</taxon>
        <taxon>Pseudomonadati</taxon>
        <taxon>Nitrospirota</taxon>
        <taxon>Nitrospiria</taxon>
        <taxon>Nitrospirales</taxon>
        <taxon>Nitrospiraceae</taxon>
        <taxon>Leptospirillum</taxon>
    </lineage>
</organism>
<dbReference type="EMBL" id="AP012342">
    <property type="protein sequence ID" value="BAM06958.1"/>
    <property type="molecule type" value="Genomic_DNA"/>
</dbReference>
<dbReference type="HOGENOM" id="CLU_179401_0_0_0"/>
<accession>I0INV9</accession>
<dbReference type="KEGG" id="lfc:LFE_1275"/>
<sequence length="59" mass="6807">MENLKDIPEFSSEAEEQAFWEKHDSSEYLGWSKAKKLQLSRLKPSTQSISVRLPIALLD</sequence>
<name>I0INV9_LEPFC</name>
<reference evidence="1 2" key="1">
    <citation type="journal article" date="2012" name="J. Bacteriol.">
        <title>Complete Genome Sequence of Leptospirillum ferrooxidans Strain C2-3, Isolated from a Fresh Volcanic Ash Deposit on the Island of Miyake, Japan.</title>
        <authorList>
            <person name="Fujimura R."/>
            <person name="Sato Y."/>
            <person name="Nishizawa T."/>
            <person name="Oshima K."/>
            <person name="Kim S.-W."/>
            <person name="Hattori M."/>
            <person name="Kamijo T."/>
            <person name="Ohta H."/>
        </authorList>
    </citation>
    <scope>NUCLEOTIDE SEQUENCE [LARGE SCALE GENOMIC DNA]</scope>
    <source>
        <strain evidence="1 2">C2-3</strain>
    </source>
</reference>